<proteinExistence type="predicted"/>
<dbReference type="AlphaFoldDB" id="A0AAW1HS27"/>
<accession>A0AAW1HS27</accession>
<dbReference type="EMBL" id="JASPKY010001117">
    <property type="protein sequence ID" value="KAK9679025.1"/>
    <property type="molecule type" value="Genomic_DNA"/>
</dbReference>
<protein>
    <recommendedName>
        <fullName evidence="1">Transposable element P transposase-like RNase H C-terminal domain-containing protein</fullName>
    </recommendedName>
</protein>
<evidence type="ECO:0000313" key="3">
    <source>
        <dbReference type="Proteomes" id="UP001458880"/>
    </source>
</evidence>
<comment type="caution">
    <text evidence="2">The sequence shown here is derived from an EMBL/GenBank/DDBJ whole genome shotgun (WGS) entry which is preliminary data.</text>
</comment>
<feature type="domain" description="Transposable element P transposase-like RNase H C-terminal" evidence="1">
    <location>
        <begin position="80"/>
        <end position="110"/>
    </location>
</feature>
<keyword evidence="3" id="KW-1185">Reference proteome</keyword>
<organism evidence="2 3">
    <name type="scientific">Popillia japonica</name>
    <name type="common">Japanese beetle</name>
    <dbReference type="NCBI Taxonomy" id="7064"/>
    <lineage>
        <taxon>Eukaryota</taxon>
        <taxon>Metazoa</taxon>
        <taxon>Ecdysozoa</taxon>
        <taxon>Arthropoda</taxon>
        <taxon>Hexapoda</taxon>
        <taxon>Insecta</taxon>
        <taxon>Pterygota</taxon>
        <taxon>Neoptera</taxon>
        <taxon>Endopterygota</taxon>
        <taxon>Coleoptera</taxon>
        <taxon>Polyphaga</taxon>
        <taxon>Scarabaeiformia</taxon>
        <taxon>Scarabaeidae</taxon>
        <taxon>Rutelinae</taxon>
        <taxon>Popillia</taxon>
    </lineage>
</organism>
<dbReference type="Proteomes" id="UP001458880">
    <property type="component" value="Unassembled WGS sequence"/>
</dbReference>
<dbReference type="Pfam" id="PF21789">
    <property type="entry name" value="TNP-like_RNaseH_C"/>
    <property type="match status" value="1"/>
</dbReference>
<evidence type="ECO:0000313" key="2">
    <source>
        <dbReference type="EMBL" id="KAK9679025.1"/>
    </source>
</evidence>
<sequence>MESIFKNIKAIDAGGVDKTSMIRNFKCWRVTINGLISLWEDLNKPMLFTRRIQQDSLENFFGSVRQQCGNAMLFTRRIQQDSLENFFGSVRQQCGNARNPTPVQFKRAFKKLSTRHGGPQDFVIA</sequence>
<dbReference type="InterPro" id="IPR048367">
    <property type="entry name" value="TNP-like_RNaseH_C"/>
</dbReference>
<dbReference type="PANTHER" id="PTHR47577:SF2">
    <property type="entry name" value="THAP DOMAIN CONTAINING 9"/>
    <property type="match status" value="1"/>
</dbReference>
<evidence type="ECO:0000259" key="1">
    <source>
        <dbReference type="Pfam" id="PF21789"/>
    </source>
</evidence>
<reference evidence="2 3" key="1">
    <citation type="journal article" date="2024" name="BMC Genomics">
        <title>De novo assembly and annotation of Popillia japonica's genome with initial clues to its potential as an invasive pest.</title>
        <authorList>
            <person name="Cucini C."/>
            <person name="Boschi S."/>
            <person name="Funari R."/>
            <person name="Cardaioli E."/>
            <person name="Iannotti N."/>
            <person name="Marturano G."/>
            <person name="Paoli F."/>
            <person name="Bruttini M."/>
            <person name="Carapelli A."/>
            <person name="Frati F."/>
            <person name="Nardi F."/>
        </authorList>
    </citation>
    <scope>NUCLEOTIDE SEQUENCE [LARGE SCALE GENOMIC DNA]</scope>
    <source>
        <strain evidence="2">DMR45628</strain>
    </source>
</reference>
<dbReference type="PANTHER" id="PTHR47577">
    <property type="entry name" value="THAP DOMAIN-CONTAINING PROTEIN 6"/>
    <property type="match status" value="1"/>
</dbReference>
<name>A0AAW1HS27_POPJA</name>
<gene>
    <name evidence="2" type="ORF">QE152_g40354</name>
</gene>